<feature type="domain" description="RsdA/BaiN/AoA(So)-like Rossmann fold-like" evidence="4">
    <location>
        <begin position="2"/>
        <end position="406"/>
    </location>
</feature>
<dbReference type="Pfam" id="PF03486">
    <property type="entry name" value="HI0933_like"/>
    <property type="match status" value="1"/>
</dbReference>
<organism evidence="6 7">
    <name type="scientific">Candidatus Magasanikbacteria bacterium RIFOXYD2_FULL_41_14</name>
    <dbReference type="NCBI Taxonomy" id="1798709"/>
    <lineage>
        <taxon>Bacteria</taxon>
        <taxon>Candidatus Magasanikiibacteriota</taxon>
    </lineage>
</organism>
<dbReference type="InterPro" id="IPR023166">
    <property type="entry name" value="BaiN-like_dom_sf"/>
</dbReference>
<evidence type="ECO:0000259" key="4">
    <source>
        <dbReference type="Pfam" id="PF03486"/>
    </source>
</evidence>
<evidence type="ECO:0000256" key="1">
    <source>
        <dbReference type="ARBA" id="ARBA00001974"/>
    </source>
</evidence>
<dbReference type="STRING" id="1798709.A2538_04310"/>
<dbReference type="InterPro" id="IPR004792">
    <property type="entry name" value="BaiN-like"/>
</dbReference>
<dbReference type="Gene3D" id="2.40.30.10">
    <property type="entry name" value="Translation factors"/>
    <property type="match status" value="1"/>
</dbReference>
<evidence type="ECO:0000313" key="7">
    <source>
        <dbReference type="Proteomes" id="UP000178254"/>
    </source>
</evidence>
<comment type="cofactor">
    <cofactor evidence="1">
        <name>FAD</name>
        <dbReference type="ChEBI" id="CHEBI:57692"/>
    </cofactor>
</comment>
<dbReference type="Proteomes" id="UP000178254">
    <property type="component" value="Unassembled WGS sequence"/>
</dbReference>
<evidence type="ECO:0000256" key="2">
    <source>
        <dbReference type="ARBA" id="ARBA00022630"/>
    </source>
</evidence>
<keyword evidence="3" id="KW-0274">FAD</keyword>
<dbReference type="SUPFAM" id="SSF160996">
    <property type="entry name" value="HI0933 insert domain-like"/>
    <property type="match status" value="1"/>
</dbReference>
<evidence type="ECO:0000259" key="5">
    <source>
        <dbReference type="Pfam" id="PF22780"/>
    </source>
</evidence>
<accession>A0A1F6PET3</accession>
<gene>
    <name evidence="6" type="ORF">A2538_04310</name>
</gene>
<dbReference type="InterPro" id="IPR057661">
    <property type="entry name" value="RsdA/BaiN/AoA(So)_Rossmann"/>
</dbReference>
<evidence type="ECO:0000256" key="3">
    <source>
        <dbReference type="ARBA" id="ARBA00022827"/>
    </source>
</evidence>
<proteinExistence type="predicted"/>
<evidence type="ECO:0008006" key="8">
    <source>
        <dbReference type="Google" id="ProtNLM"/>
    </source>
</evidence>
<dbReference type="PANTHER" id="PTHR42887:SF2">
    <property type="entry name" value="OS12G0638800 PROTEIN"/>
    <property type="match status" value="1"/>
</dbReference>
<dbReference type="Gene3D" id="1.10.8.260">
    <property type="entry name" value="HI0933 insert domain-like"/>
    <property type="match status" value="1"/>
</dbReference>
<reference evidence="6 7" key="1">
    <citation type="journal article" date="2016" name="Nat. Commun.">
        <title>Thousands of microbial genomes shed light on interconnected biogeochemical processes in an aquifer system.</title>
        <authorList>
            <person name="Anantharaman K."/>
            <person name="Brown C.T."/>
            <person name="Hug L.A."/>
            <person name="Sharon I."/>
            <person name="Castelle C.J."/>
            <person name="Probst A.J."/>
            <person name="Thomas B.C."/>
            <person name="Singh A."/>
            <person name="Wilkins M.J."/>
            <person name="Karaoz U."/>
            <person name="Brodie E.L."/>
            <person name="Williams K.H."/>
            <person name="Hubbard S.S."/>
            <person name="Banfield J.F."/>
        </authorList>
    </citation>
    <scope>NUCLEOTIDE SEQUENCE [LARGE SCALE GENOMIC DNA]</scope>
</reference>
<dbReference type="AlphaFoldDB" id="A0A1F6PET3"/>
<keyword evidence="2" id="KW-0285">Flavoprotein</keyword>
<dbReference type="InterPro" id="IPR055178">
    <property type="entry name" value="RsdA/BaiN/AoA(So)-like_dom"/>
</dbReference>
<dbReference type="NCBIfam" id="TIGR00275">
    <property type="entry name" value="aminoacetone oxidase family FAD-binding enzyme"/>
    <property type="match status" value="1"/>
</dbReference>
<comment type="caution">
    <text evidence="6">The sequence shown here is derived from an EMBL/GenBank/DDBJ whole genome shotgun (WGS) entry which is preliminary data.</text>
</comment>
<dbReference type="EMBL" id="MFRE01000006">
    <property type="protein sequence ID" value="OGH94666.1"/>
    <property type="molecule type" value="Genomic_DNA"/>
</dbReference>
<dbReference type="Pfam" id="PF22780">
    <property type="entry name" value="HI0933_like_1st"/>
    <property type="match status" value="1"/>
</dbReference>
<feature type="domain" description="RsdA/BaiN/AoA(So)-like insert" evidence="5">
    <location>
        <begin position="193"/>
        <end position="345"/>
    </location>
</feature>
<evidence type="ECO:0000313" key="6">
    <source>
        <dbReference type="EMBL" id="OGH94666.1"/>
    </source>
</evidence>
<name>A0A1F6PET3_9BACT</name>
<protein>
    <recommendedName>
        <fullName evidence="8">Flavoprotein</fullName>
    </recommendedName>
</protein>
<sequence length="415" mass="45078">MKIVIIGGGAAGMMTTATICEANPKAEIILIEKNKDLGAKVIISGGGRCNVTTGLENSKDILQNYPRGNKFLISAMHTFGPKDTRAWFEEHGVCLKIEKDLRVFPVSDRGDDIVGVFKKIFASSSIQVMFSRAVENIEKIDNQFKIYLRDGEEILADIVVLSLGGQAYRHTGSTGDGYAWAEKLGHTVSKLAPSLHSFVVSEKWPGILAGMSFAKVGISANCLKPNSKIGPFLFTHRGISGPAVFAVSSLSALAQFSPSSPLLIYIDFLPDIKLNDLKNKIENFNKLNLKKNFKTSLHQFIPHKLVDIFGSEFKIPIDKKNAEISKREIETTAQLLKKITLNAIGRGAGDEFVTAGGIELNEVDPKTMASKKCPGLYFAGEILNIDGFTGGFNLQAAWATGRSAGQAILDRINSI</sequence>
<dbReference type="Gene3D" id="3.50.50.60">
    <property type="entry name" value="FAD/NAD(P)-binding domain"/>
    <property type="match status" value="1"/>
</dbReference>
<dbReference type="InterPro" id="IPR036188">
    <property type="entry name" value="FAD/NAD-bd_sf"/>
</dbReference>
<dbReference type="SUPFAM" id="SSF51905">
    <property type="entry name" value="FAD/NAD(P)-binding domain"/>
    <property type="match status" value="1"/>
</dbReference>
<dbReference type="PANTHER" id="PTHR42887">
    <property type="entry name" value="OS12G0638800 PROTEIN"/>
    <property type="match status" value="1"/>
</dbReference>